<keyword evidence="1" id="KW-1133">Transmembrane helix</keyword>
<dbReference type="Gramene" id="TuG1812G0100004639.01.T02">
    <property type="protein sequence ID" value="TuG1812G0100004639.01.T02"/>
    <property type="gene ID" value="TuG1812G0100004639.01"/>
</dbReference>
<proteinExistence type="predicted"/>
<feature type="transmembrane region" description="Helical" evidence="1">
    <location>
        <begin position="107"/>
        <end position="127"/>
    </location>
</feature>
<dbReference type="EnsemblPlants" id="TuG1812G0100004639.01.T02">
    <property type="protein sequence ID" value="TuG1812G0100004639.01.T02"/>
    <property type="gene ID" value="TuG1812G0100004639.01"/>
</dbReference>
<reference evidence="3" key="1">
    <citation type="journal article" date="2013" name="Nature">
        <title>Draft genome of the wheat A-genome progenitor Triticum urartu.</title>
        <authorList>
            <person name="Ling H.Q."/>
            <person name="Zhao S."/>
            <person name="Liu D."/>
            <person name="Wang J."/>
            <person name="Sun H."/>
            <person name="Zhang C."/>
            <person name="Fan H."/>
            <person name="Li D."/>
            <person name="Dong L."/>
            <person name="Tao Y."/>
            <person name="Gao C."/>
            <person name="Wu H."/>
            <person name="Li Y."/>
            <person name="Cui Y."/>
            <person name="Guo X."/>
            <person name="Zheng S."/>
            <person name="Wang B."/>
            <person name="Yu K."/>
            <person name="Liang Q."/>
            <person name="Yang W."/>
            <person name="Lou X."/>
            <person name="Chen J."/>
            <person name="Feng M."/>
            <person name="Jian J."/>
            <person name="Zhang X."/>
            <person name="Luo G."/>
            <person name="Jiang Y."/>
            <person name="Liu J."/>
            <person name="Wang Z."/>
            <person name="Sha Y."/>
            <person name="Zhang B."/>
            <person name="Wu H."/>
            <person name="Tang D."/>
            <person name="Shen Q."/>
            <person name="Xue P."/>
            <person name="Zou S."/>
            <person name="Wang X."/>
            <person name="Liu X."/>
            <person name="Wang F."/>
            <person name="Yang Y."/>
            <person name="An X."/>
            <person name="Dong Z."/>
            <person name="Zhang K."/>
            <person name="Zhang X."/>
            <person name="Luo M.C."/>
            <person name="Dvorak J."/>
            <person name="Tong Y."/>
            <person name="Wang J."/>
            <person name="Yang H."/>
            <person name="Li Z."/>
            <person name="Wang D."/>
            <person name="Zhang A."/>
            <person name="Wang J."/>
        </authorList>
    </citation>
    <scope>NUCLEOTIDE SEQUENCE</scope>
    <source>
        <strain evidence="3">cv. G1812</strain>
    </source>
</reference>
<accession>A0A8R7TB11</accession>
<sequence>MAHLDRPAPSTSSSSAPGARSALGSISTAMHLQPPWKVLYVCFLRRCSVCLLLPFLGRCWSDAMDNSTEQTKVKKDKHGKGYLLAVGAELMDSVEGGGVILAVAHEAFFLCMLITIALFRFLIKVVANSPCFPLYKFRIV</sequence>
<dbReference type="AlphaFoldDB" id="A0A8R7TB11"/>
<reference evidence="2" key="2">
    <citation type="submission" date="2018-03" db="EMBL/GenBank/DDBJ databases">
        <title>The Triticum urartu genome reveals the dynamic nature of wheat genome evolution.</title>
        <authorList>
            <person name="Ling H."/>
            <person name="Ma B."/>
            <person name="Shi X."/>
            <person name="Liu H."/>
            <person name="Dong L."/>
            <person name="Sun H."/>
            <person name="Cao Y."/>
            <person name="Gao Q."/>
            <person name="Zheng S."/>
            <person name="Li Y."/>
            <person name="Yu Y."/>
            <person name="Du H."/>
            <person name="Qi M."/>
            <person name="Li Y."/>
            <person name="Yu H."/>
            <person name="Cui Y."/>
            <person name="Wang N."/>
            <person name="Chen C."/>
            <person name="Wu H."/>
            <person name="Zhao Y."/>
            <person name="Zhang J."/>
            <person name="Li Y."/>
            <person name="Zhou W."/>
            <person name="Zhang B."/>
            <person name="Hu W."/>
            <person name="Eijk M."/>
            <person name="Tang J."/>
            <person name="Witsenboer H."/>
            <person name="Zhao S."/>
            <person name="Li Z."/>
            <person name="Zhang A."/>
            <person name="Wang D."/>
            <person name="Liang C."/>
        </authorList>
    </citation>
    <scope>NUCLEOTIDE SEQUENCE [LARGE SCALE GENOMIC DNA]</scope>
    <source>
        <strain evidence="2">cv. G1812</strain>
    </source>
</reference>
<reference evidence="2" key="3">
    <citation type="submission" date="2022-06" db="UniProtKB">
        <authorList>
            <consortium name="EnsemblPlants"/>
        </authorList>
    </citation>
    <scope>IDENTIFICATION</scope>
</reference>
<evidence type="ECO:0000313" key="3">
    <source>
        <dbReference type="Proteomes" id="UP000015106"/>
    </source>
</evidence>
<keyword evidence="1" id="KW-0472">Membrane</keyword>
<evidence type="ECO:0000313" key="2">
    <source>
        <dbReference type="EnsemblPlants" id="TuG1812G0100004639.01.T02"/>
    </source>
</evidence>
<protein>
    <submittedName>
        <fullName evidence="2">Uncharacterized protein</fullName>
    </submittedName>
</protein>
<dbReference type="Proteomes" id="UP000015106">
    <property type="component" value="Chromosome 1"/>
</dbReference>
<evidence type="ECO:0000256" key="1">
    <source>
        <dbReference type="SAM" id="Phobius"/>
    </source>
</evidence>
<organism evidence="2 3">
    <name type="scientific">Triticum urartu</name>
    <name type="common">Red wild einkorn</name>
    <name type="synonym">Crithodium urartu</name>
    <dbReference type="NCBI Taxonomy" id="4572"/>
    <lineage>
        <taxon>Eukaryota</taxon>
        <taxon>Viridiplantae</taxon>
        <taxon>Streptophyta</taxon>
        <taxon>Embryophyta</taxon>
        <taxon>Tracheophyta</taxon>
        <taxon>Spermatophyta</taxon>
        <taxon>Magnoliopsida</taxon>
        <taxon>Liliopsida</taxon>
        <taxon>Poales</taxon>
        <taxon>Poaceae</taxon>
        <taxon>BOP clade</taxon>
        <taxon>Pooideae</taxon>
        <taxon>Triticodae</taxon>
        <taxon>Triticeae</taxon>
        <taxon>Triticinae</taxon>
        <taxon>Triticum</taxon>
    </lineage>
</organism>
<keyword evidence="1" id="KW-0812">Transmembrane</keyword>
<name>A0A8R7TB11_TRIUA</name>
<keyword evidence="3" id="KW-1185">Reference proteome</keyword>